<keyword evidence="11" id="KW-0479">Metal-binding</keyword>
<proteinExistence type="inferred from homology"/>
<comment type="pathway">
    <text evidence="3">Cofactor biosynthesis; molybdopterin biosynthesis.</text>
</comment>
<comment type="similarity">
    <text evidence="4">In the C-terminal section; belongs to the MoaC family.</text>
</comment>
<dbReference type="CDD" id="cd01335">
    <property type="entry name" value="Radical_SAM"/>
    <property type="match status" value="1"/>
</dbReference>
<dbReference type="SFLD" id="SFLDG01383">
    <property type="entry name" value="cyclic_pyranopterin_phosphate"/>
    <property type="match status" value="1"/>
</dbReference>
<dbReference type="NCBIfam" id="TIGR02666">
    <property type="entry name" value="moaA"/>
    <property type="match status" value="1"/>
</dbReference>
<keyword evidence="16" id="KW-0501">Molybdenum cofactor biosynthesis</keyword>
<evidence type="ECO:0000313" key="24">
    <source>
        <dbReference type="Proteomes" id="UP000013776"/>
    </source>
</evidence>
<keyword evidence="9" id="KW-0004">4Fe-4S</keyword>
<dbReference type="HAMAP" id="MF_01225_B">
    <property type="entry name" value="MoaA_B"/>
    <property type="match status" value="1"/>
</dbReference>
<keyword evidence="14" id="KW-0411">Iron-sulfur</keyword>
<dbReference type="Gene3D" id="3.20.20.70">
    <property type="entry name" value="Aldolase class I"/>
    <property type="match status" value="1"/>
</dbReference>
<evidence type="ECO:0000256" key="10">
    <source>
        <dbReference type="ARBA" id="ARBA00022691"/>
    </source>
</evidence>
<dbReference type="OrthoDB" id="429626at2759"/>
<dbReference type="GO" id="GO:0061799">
    <property type="term" value="F:cyclic pyranopterin monophosphate synthase activity"/>
    <property type="evidence" value="ECO:0007669"/>
    <property type="project" value="UniProtKB-EC"/>
</dbReference>
<dbReference type="InterPro" id="IPR040064">
    <property type="entry name" value="MoaA-like"/>
</dbReference>
<dbReference type="PROSITE" id="PS51918">
    <property type="entry name" value="RADICAL_SAM"/>
    <property type="match status" value="1"/>
</dbReference>
<dbReference type="InterPro" id="IPR006638">
    <property type="entry name" value="Elp3/MiaA/NifB-like_rSAM"/>
</dbReference>
<dbReference type="InterPro" id="IPR000385">
    <property type="entry name" value="MoaA_NifB_PqqE_Fe-S-bd_CS"/>
</dbReference>
<dbReference type="InterPro" id="IPR013785">
    <property type="entry name" value="Aldolase_TIM"/>
</dbReference>
<dbReference type="SMART" id="SM00729">
    <property type="entry name" value="Elp3"/>
    <property type="match status" value="1"/>
</dbReference>
<evidence type="ECO:0000256" key="6">
    <source>
        <dbReference type="ARBA" id="ARBA00012167"/>
    </source>
</evidence>
<keyword evidence="12" id="KW-0547">Nucleotide-binding</keyword>
<comment type="caution">
    <text evidence="23">The sequence shown here is derived from an EMBL/GenBank/DDBJ whole genome shotgun (WGS) entry which is preliminary data.</text>
</comment>
<evidence type="ECO:0000256" key="19">
    <source>
        <dbReference type="ARBA" id="ARBA00054222"/>
    </source>
</evidence>
<dbReference type="VEuPathDB" id="FungiDB:TAPDE_005557"/>
<dbReference type="Proteomes" id="UP000013776">
    <property type="component" value="Unassembled WGS sequence"/>
</dbReference>
<evidence type="ECO:0000256" key="20">
    <source>
        <dbReference type="ARBA" id="ARBA00063038"/>
    </source>
</evidence>
<evidence type="ECO:0000256" key="13">
    <source>
        <dbReference type="ARBA" id="ARBA00023004"/>
    </source>
</evidence>
<evidence type="ECO:0000256" key="9">
    <source>
        <dbReference type="ARBA" id="ARBA00022485"/>
    </source>
</evidence>
<evidence type="ECO:0000256" key="14">
    <source>
        <dbReference type="ARBA" id="ARBA00023014"/>
    </source>
</evidence>
<comment type="function">
    <text evidence="19">Isoform MOCS1A and isoform MOCS1B probably form a complex that catalyzes the conversion of 5'-GTP to cyclic pyranopterin monophosphate (cPMP). MOCS1A catalyzes the cyclization of GTP to (8S)-3',8-cyclo-7,8-dihydroguanosine 5'-triphosphate and MOCS1B catalyzes the subsequent conversion of (8S)-3',8-cyclo-7,8-dihydroguanosine 5'-triphosphate to cPMP.</text>
</comment>
<feature type="region of interest" description="Disordered" evidence="21">
    <location>
        <begin position="1"/>
        <end position="25"/>
    </location>
</feature>
<dbReference type="EC" id="4.1.99.22" evidence="6"/>
<dbReference type="Pfam" id="PF04055">
    <property type="entry name" value="Radical_SAM"/>
    <property type="match status" value="1"/>
</dbReference>
<evidence type="ECO:0000256" key="15">
    <source>
        <dbReference type="ARBA" id="ARBA00023134"/>
    </source>
</evidence>
<comment type="catalytic activity">
    <reaction evidence="18">
        <text>GTP + AH2 + S-adenosyl-L-methionine = (8S)-3',8-cyclo-7,8-dihydroguanosine 5'-triphosphate + 5'-deoxyadenosine + L-methionine + A + H(+)</text>
        <dbReference type="Rhea" id="RHEA:49576"/>
        <dbReference type="ChEBI" id="CHEBI:13193"/>
        <dbReference type="ChEBI" id="CHEBI:15378"/>
        <dbReference type="ChEBI" id="CHEBI:17319"/>
        <dbReference type="ChEBI" id="CHEBI:17499"/>
        <dbReference type="ChEBI" id="CHEBI:37565"/>
        <dbReference type="ChEBI" id="CHEBI:57844"/>
        <dbReference type="ChEBI" id="CHEBI:59789"/>
        <dbReference type="ChEBI" id="CHEBI:131766"/>
        <dbReference type="EC" id="4.1.99.22"/>
    </reaction>
</comment>
<keyword evidence="10" id="KW-0949">S-adenosyl-L-methionine</keyword>
<dbReference type="GO" id="GO:0005525">
    <property type="term" value="F:GTP binding"/>
    <property type="evidence" value="ECO:0007669"/>
    <property type="project" value="UniProtKB-KW"/>
</dbReference>
<dbReference type="eggNOG" id="KOG2876">
    <property type="taxonomic scope" value="Eukaryota"/>
</dbReference>
<dbReference type="Pfam" id="PF06463">
    <property type="entry name" value="Mob_synth_C"/>
    <property type="match status" value="1"/>
</dbReference>
<keyword evidence="24" id="KW-1185">Reference proteome</keyword>
<evidence type="ECO:0000256" key="18">
    <source>
        <dbReference type="ARBA" id="ARBA00048697"/>
    </source>
</evidence>
<evidence type="ECO:0000256" key="2">
    <source>
        <dbReference type="ARBA" id="ARBA00001966"/>
    </source>
</evidence>
<evidence type="ECO:0000256" key="3">
    <source>
        <dbReference type="ARBA" id="ARBA00005046"/>
    </source>
</evidence>
<dbReference type="SFLD" id="SFLDG01386">
    <property type="entry name" value="main_SPASM_domain-containing"/>
    <property type="match status" value="1"/>
</dbReference>
<dbReference type="NCBIfam" id="NF001199">
    <property type="entry name" value="PRK00164.2-1"/>
    <property type="match status" value="1"/>
</dbReference>
<name>R4XGQ7_TAPDE</name>
<keyword evidence="15" id="KW-0342">GTP-binding</keyword>
<evidence type="ECO:0000256" key="4">
    <source>
        <dbReference type="ARBA" id="ARBA00008484"/>
    </source>
</evidence>
<comment type="cofactor">
    <cofactor evidence="2">
        <name>[4Fe-4S] cluster</name>
        <dbReference type="ChEBI" id="CHEBI:49883"/>
    </cofactor>
</comment>
<dbReference type="EMBL" id="CAHR02000367">
    <property type="protein sequence ID" value="CCG84981.1"/>
    <property type="molecule type" value="Genomic_DNA"/>
</dbReference>
<evidence type="ECO:0000313" key="23">
    <source>
        <dbReference type="EMBL" id="CCG84981.1"/>
    </source>
</evidence>
<dbReference type="EC" id="4.6.1.17" evidence="7"/>
<evidence type="ECO:0000256" key="5">
    <source>
        <dbReference type="ARBA" id="ARBA00009862"/>
    </source>
</evidence>
<dbReference type="CDD" id="cd21117">
    <property type="entry name" value="Twitch_MoaA"/>
    <property type="match status" value="1"/>
</dbReference>
<protein>
    <recommendedName>
        <fullName evidence="8">Molybdenum cofactor biosynthesis protein 1</fullName>
        <ecNumber evidence="6">4.1.99.22</ecNumber>
        <ecNumber evidence="7">4.6.1.17</ecNumber>
    </recommendedName>
</protein>
<sequence length="383" mass="43436">MSHVDYCGNSKRSHSGSSLAAVEDEEVEDLRDTGALLATRPSTANAKPAIRPFSDFLTDNFQRQHDYLRISITEKCNLRCTYCMPEEGVELQPEDKMLSSDEIVRLARTFVKEGVTKIRLTGGEPTVRRDIVDLVSRLGDLRQYGLKELAMTSNGIALKRKLPLLVRAGLTHLNLSLDTLDPWRYQLMSRRKGLEVVLETIELAITLGIQPLKVNCVVIKGLNDGEINDFVRFTKDRPLEVRFIEYMPFDGNRWNKEKMLSYEDMLKQIKSVYPSFTKVKDHKNDTSKAWQVPGHVGKVGFITSMTNHFCGSCNRLRVTSDGNLKVCLFGNTEVSLRDIMRENVDDDKLLECIQAAVKRKKKQHAGITELETMKNRPMILIGG</sequence>
<evidence type="ECO:0000259" key="22">
    <source>
        <dbReference type="PROSITE" id="PS51918"/>
    </source>
</evidence>
<dbReference type="InterPro" id="IPR007197">
    <property type="entry name" value="rSAM"/>
</dbReference>
<dbReference type="GO" id="GO:0046872">
    <property type="term" value="F:metal ion binding"/>
    <property type="evidence" value="ECO:0007669"/>
    <property type="project" value="UniProtKB-KW"/>
</dbReference>
<dbReference type="GO" id="GO:0006777">
    <property type="term" value="P:Mo-molybdopterin cofactor biosynthetic process"/>
    <property type="evidence" value="ECO:0007669"/>
    <property type="project" value="UniProtKB-KW"/>
</dbReference>
<evidence type="ECO:0000256" key="1">
    <source>
        <dbReference type="ARBA" id="ARBA00001637"/>
    </source>
</evidence>
<dbReference type="GO" id="GO:0061798">
    <property type="term" value="F:GTP 3',8'-cyclase activity"/>
    <property type="evidence" value="ECO:0007669"/>
    <property type="project" value="UniProtKB-EC"/>
</dbReference>
<evidence type="ECO:0000256" key="8">
    <source>
        <dbReference type="ARBA" id="ARBA00015273"/>
    </source>
</evidence>
<evidence type="ECO:0000256" key="21">
    <source>
        <dbReference type="SAM" id="MobiDB-lite"/>
    </source>
</evidence>
<dbReference type="SFLD" id="SFLDG01067">
    <property type="entry name" value="SPASM/twitch_domain_containing"/>
    <property type="match status" value="1"/>
</dbReference>
<dbReference type="InterPro" id="IPR013483">
    <property type="entry name" value="MoaA"/>
</dbReference>
<evidence type="ECO:0000256" key="16">
    <source>
        <dbReference type="ARBA" id="ARBA00023150"/>
    </source>
</evidence>
<comment type="catalytic activity">
    <reaction evidence="1">
        <text>(8S)-3',8-cyclo-7,8-dihydroguanosine 5'-triphosphate = cyclic pyranopterin phosphate + diphosphate</text>
        <dbReference type="Rhea" id="RHEA:49580"/>
        <dbReference type="ChEBI" id="CHEBI:33019"/>
        <dbReference type="ChEBI" id="CHEBI:59648"/>
        <dbReference type="ChEBI" id="CHEBI:131766"/>
        <dbReference type="EC" id="4.6.1.17"/>
    </reaction>
</comment>
<gene>
    <name evidence="23" type="ORF">TAPDE_005557</name>
</gene>
<accession>R4XGQ7</accession>
<dbReference type="FunFam" id="3.20.20.70:FF:000117">
    <property type="entry name" value="molybdenum cofactor biosynthesis protein 1"/>
    <property type="match status" value="1"/>
</dbReference>
<keyword evidence="13" id="KW-0408">Iron</keyword>
<dbReference type="PROSITE" id="PS01305">
    <property type="entry name" value="MOAA_NIFB_PQQE"/>
    <property type="match status" value="1"/>
</dbReference>
<reference evidence="23 24" key="1">
    <citation type="journal article" date="2013" name="MBio">
        <title>Genome sequencing of the plant pathogen Taphrina deformans, the causal agent of peach leaf curl.</title>
        <authorList>
            <person name="Cisse O.H."/>
            <person name="Almeida J.M.G.C.F."/>
            <person name="Fonseca A."/>
            <person name="Kumar A.A."/>
            <person name="Salojaervi J."/>
            <person name="Overmyer K."/>
            <person name="Hauser P.M."/>
            <person name="Pagni M."/>
        </authorList>
    </citation>
    <scope>NUCLEOTIDE SEQUENCE [LARGE SCALE GENOMIC DNA]</scope>
    <source>
        <strain evidence="24">PYCC 5710 / ATCC 11124 / CBS 356.35 / IMI 108563 / JCM 9778 / NBRC 8474</strain>
    </source>
</reference>
<dbReference type="SFLD" id="SFLDS00029">
    <property type="entry name" value="Radical_SAM"/>
    <property type="match status" value="1"/>
</dbReference>
<keyword evidence="17" id="KW-0456">Lyase</keyword>
<evidence type="ECO:0000256" key="17">
    <source>
        <dbReference type="ARBA" id="ARBA00023239"/>
    </source>
</evidence>
<comment type="similarity">
    <text evidence="5">In the N-terminal section; belongs to the radical SAM superfamily. MoaA family.</text>
</comment>
<evidence type="ECO:0000256" key="11">
    <source>
        <dbReference type="ARBA" id="ARBA00022723"/>
    </source>
</evidence>
<dbReference type="InterPro" id="IPR050105">
    <property type="entry name" value="MoCo_biosynth_MoaA/MoaC"/>
</dbReference>
<comment type="subunit">
    <text evidence="20">Isoform MOCS1A and isoform MOCS1B probably form a heterooligomer.</text>
</comment>
<dbReference type="SUPFAM" id="SSF102114">
    <property type="entry name" value="Radical SAM enzymes"/>
    <property type="match status" value="1"/>
</dbReference>
<dbReference type="InterPro" id="IPR058240">
    <property type="entry name" value="rSAM_sf"/>
</dbReference>
<dbReference type="PANTHER" id="PTHR22960:SF0">
    <property type="entry name" value="MOLYBDENUM COFACTOR BIOSYNTHESIS PROTEIN 1"/>
    <property type="match status" value="1"/>
</dbReference>
<evidence type="ECO:0000256" key="12">
    <source>
        <dbReference type="ARBA" id="ARBA00022741"/>
    </source>
</evidence>
<organism evidence="23 24">
    <name type="scientific">Taphrina deformans (strain PYCC 5710 / ATCC 11124 / CBS 356.35 / IMI 108563 / JCM 9778 / NBRC 8474)</name>
    <name type="common">Peach leaf curl fungus</name>
    <name type="synonym">Lalaria deformans</name>
    <dbReference type="NCBI Taxonomy" id="1097556"/>
    <lineage>
        <taxon>Eukaryota</taxon>
        <taxon>Fungi</taxon>
        <taxon>Dikarya</taxon>
        <taxon>Ascomycota</taxon>
        <taxon>Taphrinomycotina</taxon>
        <taxon>Taphrinomycetes</taxon>
        <taxon>Taphrinales</taxon>
        <taxon>Taphrinaceae</taxon>
        <taxon>Taphrina</taxon>
    </lineage>
</organism>
<dbReference type="STRING" id="1097556.R4XGQ7"/>
<evidence type="ECO:0000256" key="7">
    <source>
        <dbReference type="ARBA" id="ARBA00012575"/>
    </source>
</evidence>
<dbReference type="UniPathway" id="UPA00344"/>
<feature type="domain" description="Radical SAM core" evidence="22">
    <location>
        <begin position="60"/>
        <end position="289"/>
    </location>
</feature>
<dbReference type="InterPro" id="IPR010505">
    <property type="entry name" value="MoaA_twitch"/>
</dbReference>
<dbReference type="AlphaFoldDB" id="R4XGQ7"/>
<dbReference type="PANTHER" id="PTHR22960">
    <property type="entry name" value="MOLYBDOPTERIN COFACTOR SYNTHESIS PROTEIN A"/>
    <property type="match status" value="1"/>
</dbReference>
<dbReference type="GO" id="GO:0051539">
    <property type="term" value="F:4 iron, 4 sulfur cluster binding"/>
    <property type="evidence" value="ECO:0007669"/>
    <property type="project" value="UniProtKB-KW"/>
</dbReference>